<keyword evidence="2" id="KW-1185">Reference proteome</keyword>
<evidence type="ECO:0000313" key="1">
    <source>
        <dbReference type="EMBL" id="CBX98296.1"/>
    </source>
</evidence>
<dbReference type="InParanoid" id="E5A3T3"/>
<dbReference type="EMBL" id="FP929133">
    <property type="protein sequence ID" value="CBX98296.1"/>
    <property type="molecule type" value="Genomic_DNA"/>
</dbReference>
<organism evidence="2">
    <name type="scientific">Leptosphaeria maculans (strain JN3 / isolate v23.1.3 / race Av1-4-5-6-7-8)</name>
    <name type="common">Blackleg fungus</name>
    <name type="synonym">Phoma lingam</name>
    <dbReference type="NCBI Taxonomy" id="985895"/>
    <lineage>
        <taxon>Eukaryota</taxon>
        <taxon>Fungi</taxon>
        <taxon>Dikarya</taxon>
        <taxon>Ascomycota</taxon>
        <taxon>Pezizomycotina</taxon>
        <taxon>Dothideomycetes</taxon>
        <taxon>Pleosporomycetidae</taxon>
        <taxon>Pleosporales</taxon>
        <taxon>Pleosporineae</taxon>
        <taxon>Leptosphaeriaceae</taxon>
        <taxon>Plenodomus</taxon>
        <taxon>Plenodomus lingam/Leptosphaeria maculans species complex</taxon>
    </lineage>
</organism>
<gene>
    <name evidence="1" type="ORF">LEMA_uP097050.1</name>
</gene>
<protein>
    <submittedName>
        <fullName evidence="1">Predicted protein</fullName>
    </submittedName>
</protein>
<evidence type="ECO:0000313" key="2">
    <source>
        <dbReference type="Proteomes" id="UP000002668"/>
    </source>
</evidence>
<accession>E5A3T3</accession>
<proteinExistence type="predicted"/>
<reference evidence="2" key="1">
    <citation type="journal article" date="2011" name="Nat. Commun.">
        <title>Effector diversification within compartments of the Leptosphaeria maculans genome affected by Repeat-Induced Point mutations.</title>
        <authorList>
            <person name="Rouxel T."/>
            <person name="Grandaubert J."/>
            <person name="Hane J.K."/>
            <person name="Hoede C."/>
            <person name="van de Wouw A.P."/>
            <person name="Couloux A."/>
            <person name="Dominguez V."/>
            <person name="Anthouard V."/>
            <person name="Bally P."/>
            <person name="Bourras S."/>
            <person name="Cozijnsen A.J."/>
            <person name="Ciuffetti L.M."/>
            <person name="Degrave A."/>
            <person name="Dilmaghani A."/>
            <person name="Duret L."/>
            <person name="Fudal I."/>
            <person name="Goodwin S.B."/>
            <person name="Gout L."/>
            <person name="Glaser N."/>
            <person name="Linglin J."/>
            <person name="Kema G.H.J."/>
            <person name="Lapalu N."/>
            <person name="Lawrence C.B."/>
            <person name="May K."/>
            <person name="Meyer M."/>
            <person name="Ollivier B."/>
            <person name="Poulain J."/>
            <person name="Schoch C.L."/>
            <person name="Simon A."/>
            <person name="Spatafora J.W."/>
            <person name="Stachowiak A."/>
            <person name="Turgeon B.G."/>
            <person name="Tyler B.M."/>
            <person name="Vincent D."/>
            <person name="Weissenbach J."/>
            <person name="Amselem J."/>
            <person name="Quesneville H."/>
            <person name="Oliver R.P."/>
            <person name="Wincker P."/>
            <person name="Balesdent M.-H."/>
            <person name="Howlett B.J."/>
        </authorList>
    </citation>
    <scope>NUCLEOTIDE SEQUENCE [LARGE SCALE GENOMIC DNA]</scope>
    <source>
        <strain evidence="2">JN3 / isolate v23.1.3 / race Av1-4-5-6-7-8</strain>
    </source>
</reference>
<dbReference type="Proteomes" id="UP000002668">
    <property type="component" value="Genome"/>
</dbReference>
<dbReference type="VEuPathDB" id="FungiDB:LEMA_uP097050.1"/>
<name>E5A3T3_LEPMJ</name>
<dbReference type="AlphaFoldDB" id="E5A3T3"/>
<dbReference type="HOGENOM" id="CLU_2373167_0_0_1"/>
<sequence length="95" mass="10418">MFLDVDVVVAASRPLRSREKFEASSLPVKDREKTSPVLAALAPSLSLSLSLTEPAAKRQRSARLIITLSIPSFSMDMRDVKRRASACSYALTPKL</sequence>